<comment type="caution">
    <text evidence="2">The sequence shown here is derived from an EMBL/GenBank/DDBJ whole genome shotgun (WGS) entry which is preliminary data.</text>
</comment>
<gene>
    <name evidence="2" type="ORF">CEXT_348901</name>
</gene>
<dbReference type="AlphaFoldDB" id="A0AAV4XQN4"/>
<feature type="region of interest" description="Disordered" evidence="1">
    <location>
        <begin position="1"/>
        <end position="83"/>
    </location>
</feature>
<protein>
    <submittedName>
        <fullName evidence="2">Uncharacterized protein</fullName>
    </submittedName>
</protein>
<feature type="compositionally biased region" description="Polar residues" evidence="1">
    <location>
        <begin position="1"/>
        <end position="12"/>
    </location>
</feature>
<dbReference type="EMBL" id="BPLR01018108">
    <property type="protein sequence ID" value="GIY96992.1"/>
    <property type="molecule type" value="Genomic_DNA"/>
</dbReference>
<dbReference type="Proteomes" id="UP001054945">
    <property type="component" value="Unassembled WGS sequence"/>
</dbReference>
<evidence type="ECO:0000256" key="1">
    <source>
        <dbReference type="SAM" id="MobiDB-lite"/>
    </source>
</evidence>
<keyword evidence="3" id="KW-1185">Reference proteome</keyword>
<reference evidence="2 3" key="1">
    <citation type="submission" date="2021-06" db="EMBL/GenBank/DDBJ databases">
        <title>Caerostris extrusa draft genome.</title>
        <authorList>
            <person name="Kono N."/>
            <person name="Arakawa K."/>
        </authorList>
    </citation>
    <scope>NUCLEOTIDE SEQUENCE [LARGE SCALE GENOMIC DNA]</scope>
</reference>
<name>A0AAV4XQN4_CAEEX</name>
<organism evidence="2 3">
    <name type="scientific">Caerostris extrusa</name>
    <name type="common">Bark spider</name>
    <name type="synonym">Caerostris bankana</name>
    <dbReference type="NCBI Taxonomy" id="172846"/>
    <lineage>
        <taxon>Eukaryota</taxon>
        <taxon>Metazoa</taxon>
        <taxon>Ecdysozoa</taxon>
        <taxon>Arthropoda</taxon>
        <taxon>Chelicerata</taxon>
        <taxon>Arachnida</taxon>
        <taxon>Araneae</taxon>
        <taxon>Araneomorphae</taxon>
        <taxon>Entelegynae</taxon>
        <taxon>Araneoidea</taxon>
        <taxon>Araneidae</taxon>
        <taxon>Caerostris</taxon>
    </lineage>
</organism>
<sequence>MHQTTNSEQGSPTADYVLRSDGGGRGLPIPYRLESGVVGSRGGISLSSESSSRPEVDSEATDSVKDPGTQFDLAFSEASSNDS</sequence>
<evidence type="ECO:0000313" key="3">
    <source>
        <dbReference type="Proteomes" id="UP001054945"/>
    </source>
</evidence>
<evidence type="ECO:0000313" key="2">
    <source>
        <dbReference type="EMBL" id="GIY96992.1"/>
    </source>
</evidence>
<accession>A0AAV4XQN4</accession>
<proteinExistence type="predicted"/>